<name>A0ABR9AFG1_9BACT</name>
<dbReference type="Pfam" id="PF13847">
    <property type="entry name" value="Methyltransf_31"/>
    <property type="match status" value="1"/>
</dbReference>
<comment type="caution">
    <text evidence="2">The sequence shown here is derived from an EMBL/GenBank/DDBJ whole genome shotgun (WGS) entry which is preliminary data.</text>
</comment>
<evidence type="ECO:0000313" key="3">
    <source>
        <dbReference type="Proteomes" id="UP000647133"/>
    </source>
</evidence>
<dbReference type="RefSeq" id="WP_192006952.1">
    <property type="nucleotide sequence ID" value="NZ_JACYTQ010000001.1"/>
</dbReference>
<dbReference type="PANTHER" id="PTHR43861">
    <property type="entry name" value="TRANS-ACONITATE 2-METHYLTRANSFERASE-RELATED"/>
    <property type="match status" value="1"/>
</dbReference>
<dbReference type="EMBL" id="JACYTQ010000001">
    <property type="protein sequence ID" value="MBD8487164.1"/>
    <property type="molecule type" value="Genomic_DNA"/>
</dbReference>
<keyword evidence="2" id="KW-0489">Methyltransferase</keyword>
<dbReference type="InterPro" id="IPR029063">
    <property type="entry name" value="SAM-dependent_MTases_sf"/>
</dbReference>
<reference evidence="2 3" key="1">
    <citation type="submission" date="2020-09" db="EMBL/GenBank/DDBJ databases">
        <title>Echinicola sp. CAU 1574 isolated from sand of Sido Beach.</title>
        <authorList>
            <person name="Kim W."/>
        </authorList>
    </citation>
    <scope>NUCLEOTIDE SEQUENCE [LARGE SCALE GENOMIC DNA]</scope>
    <source>
        <strain evidence="2 3">CAU 1574</strain>
    </source>
</reference>
<dbReference type="SUPFAM" id="SSF53335">
    <property type="entry name" value="S-adenosyl-L-methionine-dependent methyltransferases"/>
    <property type="match status" value="1"/>
</dbReference>
<gene>
    <name evidence="2" type="ORF">IFO69_00250</name>
</gene>
<dbReference type="PANTHER" id="PTHR43861:SF1">
    <property type="entry name" value="TRANS-ACONITATE 2-METHYLTRANSFERASE"/>
    <property type="match status" value="1"/>
</dbReference>
<keyword evidence="2" id="KW-0808">Transferase</keyword>
<evidence type="ECO:0000259" key="1">
    <source>
        <dbReference type="Pfam" id="PF13847"/>
    </source>
</evidence>
<dbReference type="CDD" id="cd02440">
    <property type="entry name" value="AdoMet_MTases"/>
    <property type="match status" value="1"/>
</dbReference>
<feature type="domain" description="Methyltransferase" evidence="1">
    <location>
        <begin position="18"/>
        <end position="127"/>
    </location>
</feature>
<dbReference type="InterPro" id="IPR025714">
    <property type="entry name" value="Methyltranfer_dom"/>
</dbReference>
<keyword evidence="3" id="KW-1185">Reference proteome</keyword>
<dbReference type="GO" id="GO:0032259">
    <property type="term" value="P:methylation"/>
    <property type="evidence" value="ECO:0007669"/>
    <property type="project" value="UniProtKB-KW"/>
</dbReference>
<evidence type="ECO:0000313" key="2">
    <source>
        <dbReference type="EMBL" id="MBD8487164.1"/>
    </source>
</evidence>
<dbReference type="Proteomes" id="UP000647133">
    <property type="component" value="Unassembled WGS sequence"/>
</dbReference>
<dbReference type="GO" id="GO:0008168">
    <property type="term" value="F:methyltransferase activity"/>
    <property type="evidence" value="ECO:0007669"/>
    <property type="project" value="UniProtKB-KW"/>
</dbReference>
<sequence length="171" mass="19407">MTLKEAITLIESANIQDHNGQKWMDLGCGSGVFSRALGNILPPNSTIYAIDKTYQEVEEWINTKFEIQFLQLDFIHHDLPAVQLDGIIMANSLHYVKDPGTFLKSIKKRLESTSSIIIIEYNTDKPNPWIPYPLNYLRLSDVIFAAGFSKIRLLNKTKSIYGGEIYSAQII</sequence>
<protein>
    <submittedName>
        <fullName evidence="2">Methyltransferase domain-containing protein</fullName>
    </submittedName>
</protein>
<organism evidence="2 3">
    <name type="scientific">Echinicola arenosa</name>
    <dbReference type="NCBI Taxonomy" id="2774144"/>
    <lineage>
        <taxon>Bacteria</taxon>
        <taxon>Pseudomonadati</taxon>
        <taxon>Bacteroidota</taxon>
        <taxon>Cytophagia</taxon>
        <taxon>Cytophagales</taxon>
        <taxon>Cyclobacteriaceae</taxon>
        <taxon>Echinicola</taxon>
    </lineage>
</organism>
<dbReference type="Gene3D" id="3.40.50.150">
    <property type="entry name" value="Vaccinia Virus protein VP39"/>
    <property type="match status" value="1"/>
</dbReference>
<proteinExistence type="predicted"/>
<accession>A0ABR9AFG1</accession>